<keyword evidence="2" id="KW-1185">Reference proteome</keyword>
<evidence type="ECO:0000313" key="2">
    <source>
        <dbReference type="Proteomes" id="UP001229421"/>
    </source>
</evidence>
<comment type="caution">
    <text evidence="1">The sequence shown here is derived from an EMBL/GenBank/DDBJ whole genome shotgun (WGS) entry which is preliminary data.</text>
</comment>
<evidence type="ECO:0000313" key="1">
    <source>
        <dbReference type="EMBL" id="KAK1420294.1"/>
    </source>
</evidence>
<organism evidence="1 2">
    <name type="scientific">Tagetes erecta</name>
    <name type="common">African marigold</name>
    <dbReference type="NCBI Taxonomy" id="13708"/>
    <lineage>
        <taxon>Eukaryota</taxon>
        <taxon>Viridiplantae</taxon>
        <taxon>Streptophyta</taxon>
        <taxon>Embryophyta</taxon>
        <taxon>Tracheophyta</taxon>
        <taxon>Spermatophyta</taxon>
        <taxon>Magnoliopsida</taxon>
        <taxon>eudicotyledons</taxon>
        <taxon>Gunneridae</taxon>
        <taxon>Pentapetalae</taxon>
        <taxon>asterids</taxon>
        <taxon>campanulids</taxon>
        <taxon>Asterales</taxon>
        <taxon>Asteraceae</taxon>
        <taxon>Asteroideae</taxon>
        <taxon>Heliantheae alliance</taxon>
        <taxon>Tageteae</taxon>
        <taxon>Tagetes</taxon>
    </lineage>
</organism>
<reference evidence="1" key="1">
    <citation type="journal article" date="2023" name="bioRxiv">
        <title>Improved chromosome-level genome assembly for marigold (Tagetes erecta).</title>
        <authorList>
            <person name="Jiang F."/>
            <person name="Yuan L."/>
            <person name="Wang S."/>
            <person name="Wang H."/>
            <person name="Xu D."/>
            <person name="Wang A."/>
            <person name="Fan W."/>
        </authorList>
    </citation>
    <scope>NUCLEOTIDE SEQUENCE</scope>
    <source>
        <strain evidence="1">WSJ</strain>
        <tissue evidence="1">Leaf</tissue>
    </source>
</reference>
<sequence>MSDPRKKQQLLQKRFVRSEKETFVVVADLREQGYVTTFRWESTVQATACRWEWTAKVFKNWGRMNEKLNTKFNKRPVKINTT</sequence>
<proteinExistence type="predicted"/>
<dbReference type="AlphaFoldDB" id="A0AAD8KCS0"/>
<name>A0AAD8KCS0_TARER</name>
<protein>
    <submittedName>
        <fullName evidence="1">Uncharacterized protein</fullName>
    </submittedName>
</protein>
<gene>
    <name evidence="1" type="ORF">QVD17_21773</name>
</gene>
<dbReference type="Proteomes" id="UP001229421">
    <property type="component" value="Unassembled WGS sequence"/>
</dbReference>
<accession>A0AAD8KCS0</accession>
<dbReference type="EMBL" id="JAUHHV010000006">
    <property type="protein sequence ID" value="KAK1420294.1"/>
    <property type="molecule type" value="Genomic_DNA"/>
</dbReference>